<sequence length="255" mass="29308">LSNFLISYYDVAHNRIRWLCPRCHTFESKKMMNHQSMKVNDDESSPINQNKNNDDDNDAVDMDVNELNEEEKQNSHMDSGLIAESDDDDDKSPQIDESPTDPESTNEGIDDVSYEFEYKKDKAIEELSAVFKLLNIDPIRDRLVLAPIRTKVVEVYRKLNRLCDVLDEKSQLSNDANPNELTIQESNELLSGLKKLYDDSDADERVRVMTIVPKDWGRQKIAKWCVSVKTKSGSTIACFPKKQWNTRLSTVSARN</sequence>
<feature type="region of interest" description="Disordered" evidence="1">
    <location>
        <begin position="34"/>
        <end position="109"/>
    </location>
</feature>
<feature type="non-terminal residue" evidence="2">
    <location>
        <position position="1"/>
    </location>
</feature>
<dbReference type="EMBL" id="CAJNOR010016946">
    <property type="protein sequence ID" value="CAF1686356.1"/>
    <property type="molecule type" value="Genomic_DNA"/>
</dbReference>
<gene>
    <name evidence="2" type="ORF">XAT740_LOCUS62022</name>
</gene>
<feature type="compositionally biased region" description="Polar residues" evidence="1">
    <location>
        <begin position="95"/>
        <end position="107"/>
    </location>
</feature>
<comment type="caution">
    <text evidence="2">The sequence shown here is derived from an EMBL/GenBank/DDBJ whole genome shotgun (WGS) entry which is preliminary data.</text>
</comment>
<proteinExistence type="predicted"/>
<accession>A0A816HB73</accession>
<organism evidence="2 3">
    <name type="scientific">Adineta ricciae</name>
    <name type="common">Rotifer</name>
    <dbReference type="NCBI Taxonomy" id="249248"/>
    <lineage>
        <taxon>Eukaryota</taxon>
        <taxon>Metazoa</taxon>
        <taxon>Spiralia</taxon>
        <taxon>Gnathifera</taxon>
        <taxon>Rotifera</taxon>
        <taxon>Eurotatoria</taxon>
        <taxon>Bdelloidea</taxon>
        <taxon>Adinetida</taxon>
        <taxon>Adinetidae</taxon>
        <taxon>Adineta</taxon>
    </lineage>
</organism>
<evidence type="ECO:0000313" key="2">
    <source>
        <dbReference type="EMBL" id="CAF1686356.1"/>
    </source>
</evidence>
<reference evidence="2" key="1">
    <citation type="submission" date="2021-02" db="EMBL/GenBank/DDBJ databases">
        <authorList>
            <person name="Nowell W R."/>
        </authorList>
    </citation>
    <scope>NUCLEOTIDE SEQUENCE</scope>
</reference>
<feature type="compositionally biased region" description="Acidic residues" evidence="1">
    <location>
        <begin position="55"/>
        <end position="69"/>
    </location>
</feature>
<dbReference type="AlphaFoldDB" id="A0A816HB73"/>
<protein>
    <submittedName>
        <fullName evidence="2">Uncharacterized protein</fullName>
    </submittedName>
</protein>
<dbReference type="Proteomes" id="UP000663828">
    <property type="component" value="Unassembled WGS sequence"/>
</dbReference>
<evidence type="ECO:0000313" key="3">
    <source>
        <dbReference type="Proteomes" id="UP000663828"/>
    </source>
</evidence>
<evidence type="ECO:0000256" key="1">
    <source>
        <dbReference type="SAM" id="MobiDB-lite"/>
    </source>
</evidence>
<name>A0A816HB73_ADIRI</name>
<keyword evidence="3" id="KW-1185">Reference proteome</keyword>